<evidence type="ECO:0000259" key="3">
    <source>
        <dbReference type="SMART" id="SM00198"/>
    </source>
</evidence>
<proteinExistence type="evidence at transcript level"/>
<dbReference type="SMART" id="SM00198">
    <property type="entry name" value="SCP"/>
    <property type="match status" value="1"/>
</dbReference>
<dbReference type="InterPro" id="IPR001283">
    <property type="entry name" value="CRISP-related"/>
</dbReference>
<feature type="chain" id="PRO_5006589174" description="SCP domain-containing protein" evidence="2">
    <location>
        <begin position="22"/>
        <end position="260"/>
    </location>
</feature>
<evidence type="ECO:0000256" key="2">
    <source>
        <dbReference type="SAM" id="SignalP"/>
    </source>
</evidence>
<organism evidence="4">
    <name type="scientific">Phakopsora pachyrhizi</name>
    <name type="common">Asian soybean rust disease fungus</name>
    <dbReference type="NCBI Taxonomy" id="170000"/>
    <lineage>
        <taxon>Eukaryota</taxon>
        <taxon>Fungi</taxon>
        <taxon>Dikarya</taxon>
        <taxon>Basidiomycota</taxon>
        <taxon>Pucciniomycotina</taxon>
        <taxon>Pucciniomycetes</taxon>
        <taxon>Pucciniales</taxon>
        <taxon>Phakopsoraceae</taxon>
        <taxon>Phakopsora</taxon>
    </lineage>
</organism>
<dbReference type="PANTHER" id="PTHR10334">
    <property type="entry name" value="CYSTEINE-RICH SECRETORY PROTEIN-RELATED"/>
    <property type="match status" value="1"/>
</dbReference>
<dbReference type="SUPFAM" id="SSF55797">
    <property type="entry name" value="PR-1-like"/>
    <property type="match status" value="1"/>
</dbReference>
<feature type="domain" description="SCP" evidence="3">
    <location>
        <begin position="113"/>
        <end position="245"/>
    </location>
</feature>
<feature type="region of interest" description="Disordered" evidence="1">
    <location>
        <begin position="61"/>
        <end position="109"/>
    </location>
</feature>
<dbReference type="InterPro" id="IPR014044">
    <property type="entry name" value="CAP_dom"/>
</dbReference>
<name>A0A0S1MJZ2_PHAPC</name>
<dbReference type="AlphaFoldDB" id="A0A0S1MJZ2"/>
<reference evidence="4" key="1">
    <citation type="submission" date="2015-07" db="EMBL/GenBank/DDBJ databases">
        <title>Elucidating the P. pachyrhizi secretome and potential effectors.</title>
        <authorList>
            <person name="de Carvalho M.C.C.G."/>
            <person name="Nascimento L.C."/>
            <person name="Darben L.M."/>
            <person name="Polizel-Podanosqui A.M."/>
            <person name="Lopes-Caitar V.S."/>
            <person name="Rocha C.S."/>
            <person name="Qi M."/>
            <person name="Carazolle M."/>
            <person name="Kuwahara M.K."/>
            <person name="Pereira G.A.G."/>
            <person name="Abdelnoor R.V."/>
            <person name="Whitham S.A."/>
            <person name="Marcelino-Guimaraes F.C."/>
        </authorList>
    </citation>
    <scope>NUCLEOTIDE SEQUENCE</scope>
</reference>
<feature type="signal peptide" evidence="2">
    <location>
        <begin position="1"/>
        <end position="21"/>
    </location>
</feature>
<protein>
    <recommendedName>
        <fullName evidence="3">SCP domain-containing protein</fullName>
    </recommendedName>
</protein>
<dbReference type="InterPro" id="IPR035940">
    <property type="entry name" value="CAP_sf"/>
</dbReference>
<evidence type="ECO:0000256" key="1">
    <source>
        <dbReference type="SAM" id="MobiDB-lite"/>
    </source>
</evidence>
<feature type="compositionally biased region" description="Polar residues" evidence="1">
    <location>
        <begin position="98"/>
        <end position="109"/>
    </location>
</feature>
<accession>A0A0S1MJZ2</accession>
<dbReference type="EMBL" id="KT247073">
    <property type="protein sequence ID" value="ALL41163.1"/>
    <property type="molecule type" value="mRNA"/>
</dbReference>
<sequence length="260" mass="28795">MLKTSIAFVCAVLFLLHQSQEISLPPSGLKFSRDALDQRAILHRRSWWTWSSQDGYRSGSGDFPSNAYSQPSNQESYANPIAHNSSPSRDDSYYGGRNLTSGNTGGNVPTKQSEIKQWLDLHNHFRSQYGAAPLKWNPKLVQASKHLIDTCVWRHTQNNQYGENMSAGQSSIREVVEGWVNGPEEKDSYTGSNSAPSHFTQVVWLSTTEVGCYHSTCQNVRGANLPQSPVTFWACNYNPPGNVIGEFAQNVKARAGGTPV</sequence>
<keyword evidence="2" id="KW-0732">Signal</keyword>
<dbReference type="Gene3D" id="3.40.33.10">
    <property type="entry name" value="CAP"/>
    <property type="match status" value="1"/>
</dbReference>
<dbReference type="Pfam" id="PF00188">
    <property type="entry name" value="CAP"/>
    <property type="match status" value="1"/>
</dbReference>
<feature type="compositionally biased region" description="Polar residues" evidence="1">
    <location>
        <begin position="66"/>
        <end position="87"/>
    </location>
</feature>
<dbReference type="PRINTS" id="PR00837">
    <property type="entry name" value="V5TPXLIKE"/>
</dbReference>
<evidence type="ECO:0000313" key="4">
    <source>
        <dbReference type="EMBL" id="ALL41163.1"/>
    </source>
</evidence>
<dbReference type="FunFam" id="3.40.33.10:FF:000037">
    <property type="entry name" value="Uncharacterized protein"/>
    <property type="match status" value="1"/>
</dbReference>